<organism evidence="1 2">
    <name type="scientific">Sporanaerobium hydrogeniformans</name>
    <dbReference type="NCBI Taxonomy" id="3072179"/>
    <lineage>
        <taxon>Bacteria</taxon>
        <taxon>Bacillati</taxon>
        <taxon>Bacillota</taxon>
        <taxon>Clostridia</taxon>
        <taxon>Lachnospirales</taxon>
        <taxon>Lachnospiraceae</taxon>
        <taxon>Sporanaerobium</taxon>
    </lineage>
</organism>
<name>A0AC61D850_9FIRM</name>
<evidence type="ECO:0000313" key="1">
    <source>
        <dbReference type="EMBL" id="PHV69393.1"/>
    </source>
</evidence>
<reference evidence="1" key="1">
    <citation type="submission" date="2017-10" db="EMBL/GenBank/DDBJ databases">
        <title>Genome sequence of cellulolytic Lachnospiraceae bacterium XHS1971 isolated from hotspring sediment.</title>
        <authorList>
            <person name="Vasudevan G."/>
            <person name="Joshi A.J."/>
            <person name="Hivarkar S."/>
            <person name="Lanjekar V.B."/>
            <person name="Dhakephalkar P.K."/>
            <person name="Dagar S."/>
        </authorList>
    </citation>
    <scope>NUCLEOTIDE SEQUENCE</scope>
    <source>
        <strain evidence="1">XHS1971</strain>
    </source>
</reference>
<keyword evidence="2" id="KW-1185">Reference proteome</keyword>
<dbReference type="Proteomes" id="UP000224460">
    <property type="component" value="Unassembled WGS sequence"/>
</dbReference>
<protein>
    <submittedName>
        <fullName evidence="1">Uncharacterized protein</fullName>
    </submittedName>
</protein>
<evidence type="ECO:0000313" key="2">
    <source>
        <dbReference type="Proteomes" id="UP000224460"/>
    </source>
</evidence>
<accession>A0AC61D850</accession>
<comment type="caution">
    <text evidence="1">The sequence shown here is derived from an EMBL/GenBank/DDBJ whole genome shotgun (WGS) entry which is preliminary data.</text>
</comment>
<gene>
    <name evidence="1" type="ORF">CS063_16050</name>
</gene>
<proteinExistence type="predicted"/>
<sequence length="97" mass="11404">MGMEKKQELLNFLQTELFNPIINSPYASETLKNDFNHMLSTLSLFSAEGILVYVWNMLANDEVQMIFDNRLLDEGFSNYHDVVHTFKSQFTYDWLLS</sequence>
<dbReference type="EMBL" id="PEDL01000030">
    <property type="protein sequence ID" value="PHV69393.1"/>
    <property type="molecule type" value="Genomic_DNA"/>
</dbReference>